<dbReference type="EMBL" id="FN653081">
    <property type="protein sequence ID" value="CBY25079.1"/>
    <property type="molecule type" value="Genomic_DNA"/>
</dbReference>
<evidence type="ECO:0000256" key="4">
    <source>
        <dbReference type="ARBA" id="ARBA00023125"/>
    </source>
</evidence>
<dbReference type="Pfam" id="PF00447">
    <property type="entry name" value="HSF_DNA-bind"/>
    <property type="match status" value="1"/>
</dbReference>
<evidence type="ECO:0000256" key="3">
    <source>
        <dbReference type="ARBA" id="ARBA00023015"/>
    </source>
</evidence>
<evidence type="ECO:0000259" key="9">
    <source>
        <dbReference type="SMART" id="SM00415"/>
    </source>
</evidence>
<dbReference type="Gene3D" id="1.10.10.10">
    <property type="entry name" value="Winged helix-like DNA-binding domain superfamily/Winged helix DNA-binding domain"/>
    <property type="match status" value="1"/>
</dbReference>
<feature type="region of interest" description="Disordered" evidence="8">
    <location>
        <begin position="1"/>
        <end position="38"/>
    </location>
</feature>
<keyword evidence="11" id="KW-1185">Reference proteome</keyword>
<keyword evidence="5" id="KW-0804">Transcription</keyword>
<dbReference type="GO" id="GO:0043565">
    <property type="term" value="F:sequence-specific DNA binding"/>
    <property type="evidence" value="ECO:0007669"/>
    <property type="project" value="InterPro"/>
</dbReference>
<keyword evidence="3" id="KW-0805">Transcription regulation</keyword>
<name>E4XN26_OIKDI</name>
<dbReference type="PRINTS" id="PR00056">
    <property type="entry name" value="HSFDOMAIN"/>
</dbReference>
<evidence type="ECO:0000313" key="11">
    <source>
        <dbReference type="Proteomes" id="UP000001307"/>
    </source>
</evidence>
<evidence type="ECO:0000256" key="8">
    <source>
        <dbReference type="SAM" id="MobiDB-lite"/>
    </source>
</evidence>
<evidence type="ECO:0000256" key="7">
    <source>
        <dbReference type="RuleBase" id="RU004020"/>
    </source>
</evidence>
<sequence>MTSRVNDLRQLLNDSQTPDGRDPDYNQGEAQKLDSGPNPPPAFLTKLWQLVNEGDPDLVGWSENGKSFIVKDQNLFAKRVLPNFFKHQKMNSFVRQLNMYGFKKVPKMTEGTLHTVDYEMIEFQNELFVRGKSELIGKIRRKDAKPRPVATQNKHVTDLLQDLQDQQRQTHRDFERLKDKNSDLWRQVSTLRKKHDKQQDTVNRLISFMIHYIQQSPVSPGGNHQNFPQVQSNKQVPQIEHEKSNQLQLGQKRSALALTNGGSEEIEGPYKMVRSNDYLADSEPKIAPESPLTTALRNQRASMTLEDDDYGNSNTYFLKASSENAIMSSDPNAPEIQEIVSDKPTHYNLELVNSPSTSRNFDHNGDPIKDIQGSIQRQETTLSNIITNIMSENHESDSFSFDASDMNFDDFAAG</sequence>
<dbReference type="GO" id="GO:0003700">
    <property type="term" value="F:DNA-binding transcription factor activity"/>
    <property type="evidence" value="ECO:0007669"/>
    <property type="project" value="InterPro"/>
</dbReference>
<keyword evidence="6" id="KW-0539">Nucleus</keyword>
<feature type="domain" description="HSF-type DNA-binding" evidence="9">
    <location>
        <begin position="39"/>
        <end position="142"/>
    </location>
</feature>
<dbReference type="InterPro" id="IPR036388">
    <property type="entry name" value="WH-like_DNA-bd_sf"/>
</dbReference>
<keyword evidence="4" id="KW-0238">DNA-binding</keyword>
<dbReference type="InterPro" id="IPR000232">
    <property type="entry name" value="HSF_DNA-bd"/>
</dbReference>
<gene>
    <name evidence="10" type="ORF">GSOID_T00015577001</name>
</gene>
<dbReference type="AlphaFoldDB" id="E4XN26"/>
<dbReference type="GO" id="GO:0005634">
    <property type="term" value="C:nucleus"/>
    <property type="evidence" value="ECO:0007669"/>
    <property type="project" value="UniProtKB-SubCell"/>
</dbReference>
<dbReference type="InterPro" id="IPR036390">
    <property type="entry name" value="WH_DNA-bd_sf"/>
</dbReference>
<dbReference type="SMART" id="SM00415">
    <property type="entry name" value="HSF"/>
    <property type="match status" value="1"/>
</dbReference>
<dbReference type="PANTHER" id="PTHR10015">
    <property type="entry name" value="HEAT SHOCK TRANSCRIPTION FACTOR"/>
    <property type="match status" value="1"/>
</dbReference>
<organism evidence="10">
    <name type="scientific">Oikopleura dioica</name>
    <name type="common">Tunicate</name>
    <dbReference type="NCBI Taxonomy" id="34765"/>
    <lineage>
        <taxon>Eukaryota</taxon>
        <taxon>Metazoa</taxon>
        <taxon>Chordata</taxon>
        <taxon>Tunicata</taxon>
        <taxon>Appendicularia</taxon>
        <taxon>Copelata</taxon>
        <taxon>Oikopleuridae</taxon>
        <taxon>Oikopleura</taxon>
    </lineage>
</organism>
<comment type="similarity">
    <text evidence="2 7">Belongs to the HSF family.</text>
</comment>
<evidence type="ECO:0000256" key="5">
    <source>
        <dbReference type="ARBA" id="ARBA00023163"/>
    </source>
</evidence>
<dbReference type="OrthoDB" id="60033at2759"/>
<reference evidence="10" key="1">
    <citation type="journal article" date="2010" name="Science">
        <title>Plasticity of animal genome architecture unmasked by rapid evolution of a pelagic tunicate.</title>
        <authorList>
            <person name="Denoeud F."/>
            <person name="Henriet S."/>
            <person name="Mungpakdee S."/>
            <person name="Aury J.M."/>
            <person name="Da Silva C."/>
            <person name="Brinkmann H."/>
            <person name="Mikhaleva J."/>
            <person name="Olsen L.C."/>
            <person name="Jubin C."/>
            <person name="Canestro C."/>
            <person name="Bouquet J.M."/>
            <person name="Danks G."/>
            <person name="Poulain J."/>
            <person name="Campsteijn C."/>
            <person name="Adamski M."/>
            <person name="Cross I."/>
            <person name="Yadetie F."/>
            <person name="Muffato M."/>
            <person name="Louis A."/>
            <person name="Butcher S."/>
            <person name="Tsagkogeorga G."/>
            <person name="Konrad A."/>
            <person name="Singh S."/>
            <person name="Jensen M.F."/>
            <person name="Cong E.H."/>
            <person name="Eikeseth-Otteraa H."/>
            <person name="Noel B."/>
            <person name="Anthouard V."/>
            <person name="Porcel B.M."/>
            <person name="Kachouri-Lafond R."/>
            <person name="Nishino A."/>
            <person name="Ugolini M."/>
            <person name="Chourrout P."/>
            <person name="Nishida H."/>
            <person name="Aasland R."/>
            <person name="Huzurbazar S."/>
            <person name="Westhof E."/>
            <person name="Delsuc F."/>
            <person name="Lehrach H."/>
            <person name="Reinhardt R."/>
            <person name="Weissenbach J."/>
            <person name="Roy S.W."/>
            <person name="Artiguenave F."/>
            <person name="Postlethwait J.H."/>
            <person name="Manak J.R."/>
            <person name="Thompson E.M."/>
            <person name="Jaillon O."/>
            <person name="Du Pasquier L."/>
            <person name="Boudinot P."/>
            <person name="Liberles D.A."/>
            <person name="Volff J.N."/>
            <person name="Philippe H."/>
            <person name="Lenhard B."/>
            <person name="Roest Crollius H."/>
            <person name="Wincker P."/>
            <person name="Chourrout D."/>
        </authorList>
    </citation>
    <scope>NUCLEOTIDE SEQUENCE [LARGE SCALE GENOMIC DNA]</scope>
</reference>
<dbReference type="InParanoid" id="E4XN26"/>
<evidence type="ECO:0000313" key="10">
    <source>
        <dbReference type="EMBL" id="CBY25079.1"/>
    </source>
</evidence>
<dbReference type="PANTHER" id="PTHR10015:SF427">
    <property type="entry name" value="HEAT SHOCK FACTOR PROTEIN"/>
    <property type="match status" value="1"/>
</dbReference>
<dbReference type="SUPFAM" id="SSF46785">
    <property type="entry name" value="Winged helix' DNA-binding domain"/>
    <property type="match status" value="1"/>
</dbReference>
<dbReference type="Proteomes" id="UP000001307">
    <property type="component" value="Unassembled WGS sequence"/>
</dbReference>
<protein>
    <recommendedName>
        <fullName evidence="9">HSF-type DNA-binding domain-containing protein</fullName>
    </recommendedName>
</protein>
<evidence type="ECO:0000256" key="1">
    <source>
        <dbReference type="ARBA" id="ARBA00004123"/>
    </source>
</evidence>
<comment type="subcellular location">
    <subcellularLocation>
        <location evidence="1">Nucleus</location>
    </subcellularLocation>
</comment>
<evidence type="ECO:0000256" key="6">
    <source>
        <dbReference type="ARBA" id="ARBA00023242"/>
    </source>
</evidence>
<dbReference type="FunFam" id="1.10.10.10:FF:000027">
    <property type="entry name" value="Heat shock transcription factor 1"/>
    <property type="match status" value="1"/>
</dbReference>
<proteinExistence type="inferred from homology"/>
<accession>E4XN26</accession>
<evidence type="ECO:0000256" key="2">
    <source>
        <dbReference type="ARBA" id="ARBA00006403"/>
    </source>
</evidence>